<evidence type="ECO:0000313" key="2">
    <source>
        <dbReference type="Proteomes" id="UP000886653"/>
    </source>
</evidence>
<reference evidence="1" key="1">
    <citation type="submission" date="2013-11" db="EMBL/GenBank/DDBJ databases">
        <title>Genome sequence of the fusiform rust pathogen reveals effectors for host alternation and coevolution with pine.</title>
        <authorList>
            <consortium name="DOE Joint Genome Institute"/>
            <person name="Smith K."/>
            <person name="Pendleton A."/>
            <person name="Kubisiak T."/>
            <person name="Anderson C."/>
            <person name="Salamov A."/>
            <person name="Aerts A."/>
            <person name="Riley R."/>
            <person name="Clum A."/>
            <person name="Lindquist E."/>
            <person name="Ence D."/>
            <person name="Campbell M."/>
            <person name="Kronenberg Z."/>
            <person name="Feau N."/>
            <person name="Dhillon B."/>
            <person name="Hamelin R."/>
            <person name="Burleigh J."/>
            <person name="Smith J."/>
            <person name="Yandell M."/>
            <person name="Nelson C."/>
            <person name="Grigoriev I."/>
            <person name="Davis J."/>
        </authorList>
    </citation>
    <scope>NUCLEOTIDE SEQUENCE</scope>
    <source>
        <strain evidence="1">G11</strain>
    </source>
</reference>
<dbReference type="OrthoDB" id="2506261at2759"/>
<dbReference type="EMBL" id="MU167237">
    <property type="protein sequence ID" value="KAG0148409.1"/>
    <property type="molecule type" value="Genomic_DNA"/>
</dbReference>
<proteinExistence type="predicted"/>
<evidence type="ECO:0000313" key="1">
    <source>
        <dbReference type="EMBL" id="KAG0148409.1"/>
    </source>
</evidence>
<gene>
    <name evidence="1" type="ORF">CROQUDRAFT_90335</name>
</gene>
<keyword evidence="2" id="KW-1185">Reference proteome</keyword>
<organism evidence="1 2">
    <name type="scientific">Cronartium quercuum f. sp. fusiforme G11</name>
    <dbReference type="NCBI Taxonomy" id="708437"/>
    <lineage>
        <taxon>Eukaryota</taxon>
        <taxon>Fungi</taxon>
        <taxon>Dikarya</taxon>
        <taxon>Basidiomycota</taxon>
        <taxon>Pucciniomycotina</taxon>
        <taxon>Pucciniomycetes</taxon>
        <taxon>Pucciniales</taxon>
        <taxon>Coleosporiaceae</taxon>
        <taxon>Cronartium</taxon>
    </lineage>
</organism>
<accession>A0A9P6NM00</accession>
<sequence>MVFDTTKNKLRMRLRSAMEKLKFSKSKSGLSVSLTPTESNSFLSLPVPAPVLTLPHNISPRIPVSGLFESFEVDSIICEQSSKSEITNHDELRQLEHLSNTRNLEALHKILSQGYLRL</sequence>
<comment type="caution">
    <text evidence="1">The sequence shown here is derived from an EMBL/GenBank/DDBJ whole genome shotgun (WGS) entry which is preliminary data.</text>
</comment>
<dbReference type="Proteomes" id="UP000886653">
    <property type="component" value="Unassembled WGS sequence"/>
</dbReference>
<dbReference type="AlphaFoldDB" id="A0A9P6NM00"/>
<protein>
    <submittedName>
        <fullName evidence="1">Uncharacterized protein</fullName>
    </submittedName>
</protein>
<name>A0A9P6NM00_9BASI</name>